<comment type="caution">
    <text evidence="1">The sequence shown here is derived from an EMBL/GenBank/DDBJ whole genome shotgun (WGS) entry which is preliminary data.</text>
</comment>
<sequence length="32" mass="3774">MIMVFSLATHNREHNGFITFRTTVVAYRTSSW</sequence>
<accession>A0A0V0YTX7</accession>
<dbReference type="Proteomes" id="UP000054776">
    <property type="component" value="Unassembled WGS sequence"/>
</dbReference>
<organism evidence="1 2">
    <name type="scientific">Trichinella spiralis</name>
    <name type="common">Trichina worm</name>
    <dbReference type="NCBI Taxonomy" id="6334"/>
    <lineage>
        <taxon>Eukaryota</taxon>
        <taxon>Metazoa</taxon>
        <taxon>Ecdysozoa</taxon>
        <taxon>Nematoda</taxon>
        <taxon>Enoplea</taxon>
        <taxon>Dorylaimia</taxon>
        <taxon>Trichinellida</taxon>
        <taxon>Trichinellidae</taxon>
        <taxon>Trichinella</taxon>
    </lineage>
</organism>
<evidence type="ECO:0000313" key="1">
    <source>
        <dbReference type="EMBL" id="KRY03764.1"/>
    </source>
</evidence>
<name>A0A0V0YTX7_TRISP</name>
<evidence type="ECO:0000313" key="2">
    <source>
        <dbReference type="Proteomes" id="UP000054776"/>
    </source>
</evidence>
<reference evidence="1 2" key="1">
    <citation type="submission" date="2015-01" db="EMBL/GenBank/DDBJ databases">
        <title>Evolution of Trichinella species and genotypes.</title>
        <authorList>
            <person name="Korhonen P.K."/>
            <person name="Edoardo P."/>
            <person name="Giuseppe L.R."/>
            <person name="Gasser R.B."/>
        </authorList>
    </citation>
    <scope>NUCLEOTIDE SEQUENCE [LARGE SCALE GENOMIC DNA]</scope>
    <source>
        <strain evidence="1">ISS3</strain>
    </source>
</reference>
<keyword evidence="2" id="KW-1185">Reference proteome</keyword>
<gene>
    <name evidence="1" type="ORF">T01_14078</name>
</gene>
<proteinExistence type="predicted"/>
<dbReference type="EMBL" id="JYDH01004867">
    <property type="protein sequence ID" value="KRY03764.1"/>
    <property type="molecule type" value="Genomic_DNA"/>
</dbReference>
<dbReference type="AlphaFoldDB" id="A0A0V0YTX7"/>
<protein>
    <submittedName>
        <fullName evidence="1">Uncharacterized protein</fullName>
    </submittedName>
</protein>
<dbReference type="InParanoid" id="A0A0V0YTX7"/>